<sequence>LVMFKNSEVTSVINQKDHIETCRIDEHLAYKMEKAVLENRRAEEIKPIPAIYDEEATDPSAEPSTSENSWLFILNTYFLNNVRIWTYCINIRKCGLGR</sequence>
<accession>A0A0V1HWV7</accession>
<feature type="non-terminal residue" evidence="1">
    <location>
        <position position="1"/>
    </location>
</feature>
<protein>
    <submittedName>
        <fullName evidence="1">Uncharacterized protein</fullName>
    </submittedName>
</protein>
<evidence type="ECO:0000313" key="2">
    <source>
        <dbReference type="Proteomes" id="UP000055024"/>
    </source>
</evidence>
<name>A0A0V1HWV7_9BILA</name>
<dbReference type="EMBL" id="JYDP01000022">
    <property type="protein sequence ID" value="KRZ14708.1"/>
    <property type="molecule type" value="Genomic_DNA"/>
</dbReference>
<dbReference type="OrthoDB" id="5844348at2759"/>
<dbReference type="Proteomes" id="UP000055024">
    <property type="component" value="Unassembled WGS sequence"/>
</dbReference>
<keyword evidence="2" id="KW-1185">Reference proteome</keyword>
<feature type="non-terminal residue" evidence="1">
    <location>
        <position position="98"/>
    </location>
</feature>
<evidence type="ECO:0000313" key="1">
    <source>
        <dbReference type="EMBL" id="KRZ14708.1"/>
    </source>
</evidence>
<dbReference type="AlphaFoldDB" id="A0A0V1HWV7"/>
<organism evidence="1 2">
    <name type="scientific">Trichinella zimbabwensis</name>
    <dbReference type="NCBI Taxonomy" id="268475"/>
    <lineage>
        <taxon>Eukaryota</taxon>
        <taxon>Metazoa</taxon>
        <taxon>Ecdysozoa</taxon>
        <taxon>Nematoda</taxon>
        <taxon>Enoplea</taxon>
        <taxon>Dorylaimia</taxon>
        <taxon>Trichinellida</taxon>
        <taxon>Trichinellidae</taxon>
        <taxon>Trichinella</taxon>
    </lineage>
</organism>
<gene>
    <name evidence="1" type="ORF">T11_1420</name>
</gene>
<comment type="caution">
    <text evidence="1">The sequence shown here is derived from an EMBL/GenBank/DDBJ whole genome shotgun (WGS) entry which is preliminary data.</text>
</comment>
<proteinExistence type="predicted"/>
<reference evidence="1 2" key="1">
    <citation type="submission" date="2015-01" db="EMBL/GenBank/DDBJ databases">
        <title>Evolution of Trichinella species and genotypes.</title>
        <authorList>
            <person name="Korhonen P.K."/>
            <person name="Edoardo P."/>
            <person name="Giuseppe L.R."/>
            <person name="Gasser R.B."/>
        </authorList>
    </citation>
    <scope>NUCLEOTIDE SEQUENCE [LARGE SCALE GENOMIC DNA]</scope>
    <source>
        <strain evidence="1">ISS1029</strain>
    </source>
</reference>